<sequence length="296" mass="31928">MTRPAAERAGSDDHPARRVPGRWRATLGELTLTHLPDAGLHMIPSKVYPATGEHDWRDEREHRTGDGLLTMGCGALLVERGSTRLLIDAGHGRIPADEVPEFADRFEHVGFLPGELAELGVDPADVDFVAFTHLHPDHTGWARPDATDDGRGLFPSARWLVGRGEWAEAGPGADPALAGGADRVVAVDDGAEVVPGVRAWALPGHTPGHTGWVLDTGDGREVVAFGDALHSPAQVRHLDWEVLFDADRSAAERSRRRLVERLGGEGTLGFGMHFAGQQLGRVEHGEWSPHETDAFG</sequence>
<dbReference type="RefSeq" id="WP_184478711.1">
    <property type="nucleotide sequence ID" value="NZ_JACHIV010000001.1"/>
</dbReference>
<comment type="similarity">
    <text evidence="1">Belongs to the metallo-beta-lactamase superfamily.</text>
</comment>
<dbReference type="GO" id="GO:0016787">
    <property type="term" value="F:hydrolase activity"/>
    <property type="evidence" value="ECO:0007669"/>
    <property type="project" value="UniProtKB-KW"/>
</dbReference>
<keyword evidence="2" id="KW-0479">Metal-binding</keyword>
<gene>
    <name evidence="6" type="ORF">BJ969_002044</name>
</gene>
<dbReference type="SUPFAM" id="SSF56281">
    <property type="entry name" value="Metallo-hydrolase/oxidoreductase"/>
    <property type="match status" value="1"/>
</dbReference>
<dbReference type="SMART" id="SM00849">
    <property type="entry name" value="Lactamase_B"/>
    <property type="match status" value="1"/>
</dbReference>
<dbReference type="AlphaFoldDB" id="A0A840N9T3"/>
<evidence type="ECO:0000259" key="5">
    <source>
        <dbReference type="SMART" id="SM00849"/>
    </source>
</evidence>
<accession>A0A840N9T3</accession>
<dbReference type="Proteomes" id="UP000580474">
    <property type="component" value="Unassembled WGS sequence"/>
</dbReference>
<evidence type="ECO:0000256" key="2">
    <source>
        <dbReference type="ARBA" id="ARBA00022723"/>
    </source>
</evidence>
<reference evidence="6 7" key="1">
    <citation type="submission" date="2020-08" db="EMBL/GenBank/DDBJ databases">
        <title>Sequencing the genomes of 1000 actinobacteria strains.</title>
        <authorList>
            <person name="Klenk H.-P."/>
        </authorList>
    </citation>
    <scope>NUCLEOTIDE SEQUENCE [LARGE SCALE GENOMIC DNA]</scope>
    <source>
        <strain evidence="6 7">DSM 45582</strain>
    </source>
</reference>
<dbReference type="InterPro" id="IPR036866">
    <property type="entry name" value="RibonucZ/Hydroxyglut_hydro"/>
</dbReference>
<evidence type="ECO:0000256" key="3">
    <source>
        <dbReference type="ARBA" id="ARBA00022801"/>
    </source>
</evidence>
<keyword evidence="7" id="KW-1185">Reference proteome</keyword>
<dbReference type="InterPro" id="IPR001279">
    <property type="entry name" value="Metallo-B-lactamas"/>
</dbReference>
<evidence type="ECO:0000313" key="6">
    <source>
        <dbReference type="EMBL" id="MBB5068956.1"/>
    </source>
</evidence>
<dbReference type="PANTHER" id="PTHR42978:SF6">
    <property type="entry name" value="QUORUM-QUENCHING LACTONASE YTNP-RELATED"/>
    <property type="match status" value="1"/>
</dbReference>
<evidence type="ECO:0000256" key="4">
    <source>
        <dbReference type="ARBA" id="ARBA00022833"/>
    </source>
</evidence>
<name>A0A840N9T3_9PSEU</name>
<comment type="caution">
    <text evidence="6">The sequence shown here is derived from an EMBL/GenBank/DDBJ whole genome shotgun (WGS) entry which is preliminary data.</text>
</comment>
<feature type="domain" description="Metallo-beta-lactamase" evidence="5">
    <location>
        <begin position="72"/>
        <end position="273"/>
    </location>
</feature>
<dbReference type="PANTHER" id="PTHR42978">
    <property type="entry name" value="QUORUM-QUENCHING LACTONASE YTNP-RELATED-RELATED"/>
    <property type="match status" value="1"/>
</dbReference>
<dbReference type="Gene3D" id="3.60.15.10">
    <property type="entry name" value="Ribonuclease Z/Hydroxyacylglutathione hydrolase-like"/>
    <property type="match status" value="1"/>
</dbReference>
<keyword evidence="3 6" id="KW-0378">Hydrolase</keyword>
<dbReference type="EMBL" id="JACHIV010000001">
    <property type="protein sequence ID" value="MBB5068956.1"/>
    <property type="molecule type" value="Genomic_DNA"/>
</dbReference>
<dbReference type="GO" id="GO:0046872">
    <property type="term" value="F:metal ion binding"/>
    <property type="evidence" value="ECO:0007669"/>
    <property type="project" value="UniProtKB-KW"/>
</dbReference>
<proteinExistence type="inferred from homology"/>
<dbReference type="Pfam" id="PF00753">
    <property type="entry name" value="Lactamase_B"/>
    <property type="match status" value="1"/>
</dbReference>
<evidence type="ECO:0000256" key="1">
    <source>
        <dbReference type="ARBA" id="ARBA00007749"/>
    </source>
</evidence>
<keyword evidence="4" id="KW-0862">Zinc</keyword>
<protein>
    <submittedName>
        <fullName evidence="6">Glyoxylase-like metal-dependent hydrolase (Beta-lactamase superfamily II)</fullName>
    </submittedName>
</protein>
<dbReference type="InterPro" id="IPR051013">
    <property type="entry name" value="MBL_superfamily_lactonases"/>
</dbReference>
<organism evidence="6 7">
    <name type="scientific">Saccharopolyspora gloriosae</name>
    <dbReference type="NCBI Taxonomy" id="455344"/>
    <lineage>
        <taxon>Bacteria</taxon>
        <taxon>Bacillati</taxon>
        <taxon>Actinomycetota</taxon>
        <taxon>Actinomycetes</taxon>
        <taxon>Pseudonocardiales</taxon>
        <taxon>Pseudonocardiaceae</taxon>
        <taxon>Saccharopolyspora</taxon>
    </lineage>
</organism>
<evidence type="ECO:0000313" key="7">
    <source>
        <dbReference type="Proteomes" id="UP000580474"/>
    </source>
</evidence>